<dbReference type="EMBL" id="LGRX02014378">
    <property type="protein sequence ID" value="KAK3264752.1"/>
    <property type="molecule type" value="Genomic_DNA"/>
</dbReference>
<evidence type="ECO:0000313" key="3">
    <source>
        <dbReference type="Proteomes" id="UP001190700"/>
    </source>
</evidence>
<comment type="caution">
    <text evidence="2">The sequence shown here is derived from an EMBL/GenBank/DDBJ whole genome shotgun (WGS) entry which is preliminary data.</text>
</comment>
<dbReference type="AlphaFoldDB" id="A0AAE0KXY4"/>
<feature type="compositionally biased region" description="Basic residues" evidence="1">
    <location>
        <begin position="15"/>
        <end position="29"/>
    </location>
</feature>
<reference evidence="2 3" key="1">
    <citation type="journal article" date="2015" name="Genome Biol. Evol.">
        <title>Comparative Genomics of a Bacterivorous Green Alga Reveals Evolutionary Causalities and Consequences of Phago-Mixotrophic Mode of Nutrition.</title>
        <authorList>
            <person name="Burns J.A."/>
            <person name="Paasch A."/>
            <person name="Narechania A."/>
            <person name="Kim E."/>
        </authorList>
    </citation>
    <scope>NUCLEOTIDE SEQUENCE [LARGE SCALE GENOMIC DNA]</scope>
    <source>
        <strain evidence="2 3">PLY_AMNH</strain>
    </source>
</reference>
<protein>
    <submittedName>
        <fullName evidence="2">Uncharacterized protein</fullName>
    </submittedName>
</protein>
<sequence>MLLGKPRQGSTHCRAPGKRSTWRRGHHTAGRLASAQPGGGVTTLPGAWQALNLEAGSPPAGRLASAQPGGGVTTLPGAWQALNLEAGSPRTEAWP</sequence>
<proteinExistence type="predicted"/>
<organism evidence="2 3">
    <name type="scientific">Cymbomonas tetramitiformis</name>
    <dbReference type="NCBI Taxonomy" id="36881"/>
    <lineage>
        <taxon>Eukaryota</taxon>
        <taxon>Viridiplantae</taxon>
        <taxon>Chlorophyta</taxon>
        <taxon>Pyramimonadophyceae</taxon>
        <taxon>Pyramimonadales</taxon>
        <taxon>Pyramimonadaceae</taxon>
        <taxon>Cymbomonas</taxon>
    </lineage>
</organism>
<keyword evidence="3" id="KW-1185">Reference proteome</keyword>
<dbReference type="Proteomes" id="UP001190700">
    <property type="component" value="Unassembled WGS sequence"/>
</dbReference>
<evidence type="ECO:0000313" key="2">
    <source>
        <dbReference type="EMBL" id="KAK3264752.1"/>
    </source>
</evidence>
<accession>A0AAE0KXY4</accession>
<feature type="region of interest" description="Disordered" evidence="1">
    <location>
        <begin position="1"/>
        <end position="40"/>
    </location>
</feature>
<evidence type="ECO:0000256" key="1">
    <source>
        <dbReference type="SAM" id="MobiDB-lite"/>
    </source>
</evidence>
<gene>
    <name evidence="2" type="ORF">CYMTET_26533</name>
</gene>
<name>A0AAE0KXY4_9CHLO</name>